<evidence type="ECO:0000313" key="8">
    <source>
        <dbReference type="Proteomes" id="UP000323946"/>
    </source>
</evidence>
<keyword evidence="1" id="KW-0547">Nucleotide-binding</keyword>
<name>A0A5M7BZB1_SACHI</name>
<evidence type="ECO:0000259" key="5">
    <source>
        <dbReference type="Pfam" id="PF07726"/>
    </source>
</evidence>
<dbReference type="Gene3D" id="1.10.8.80">
    <property type="entry name" value="Magnesium chelatase subunit I, C-Terminal domain"/>
    <property type="match status" value="1"/>
</dbReference>
<evidence type="ECO:0000256" key="4">
    <source>
        <dbReference type="SAM" id="MobiDB-lite"/>
    </source>
</evidence>
<sequence>MTEAGNGESGGAGAAAARPADQVSTPARDAQLLERTVFEVKRVIVGQDRLVERVLTGLLAKGHILLEGVPGVAKTLAVETFARVVGGSFSRLQFTPDLVPADILGTRIYRQGSERFDVELGPVLANFVLADEINRAPAKVQSALLEVMAERHVSIGGQSFPMPAPFLVLATQNPIENEGVYPLPEAQRDRFLFKLPVEYPSAEEEREIIYRMGVAPPEPNPVLNPDELIRLQKVAASVFVHHALVDYVVRLVVATRLPNEHGLSDIAGWVSYGASPRASLGIIAAARALALVRGRDYVLPQDVVDVVPDVLRHRLVLSYDALADGIPVEHIVNRVLQTVPLPQVSARPQSGPPAPAPVGGPGGYGQPQHAPNPHQ</sequence>
<keyword evidence="2" id="KW-0067">ATP-binding</keyword>
<dbReference type="Pfam" id="PF17863">
    <property type="entry name" value="AAA_lid_2"/>
    <property type="match status" value="1"/>
</dbReference>
<dbReference type="Gene3D" id="3.40.50.300">
    <property type="entry name" value="P-loop containing nucleotide triphosphate hydrolases"/>
    <property type="match status" value="1"/>
</dbReference>
<dbReference type="FunFam" id="3.40.50.300:FF:000640">
    <property type="entry name" value="MoxR family ATPase"/>
    <property type="match status" value="1"/>
</dbReference>
<dbReference type="PIRSF" id="PIRSF002849">
    <property type="entry name" value="AAA_ATPase_chaperone_MoxR_prd"/>
    <property type="match status" value="1"/>
</dbReference>
<accession>A0A5M7BZB1</accession>
<dbReference type="GO" id="GO:0016887">
    <property type="term" value="F:ATP hydrolysis activity"/>
    <property type="evidence" value="ECO:0007669"/>
    <property type="project" value="InterPro"/>
</dbReference>
<feature type="domain" description="ATPase AAA-3" evidence="5">
    <location>
        <begin position="63"/>
        <end position="193"/>
    </location>
</feature>
<dbReference type="Pfam" id="PF07726">
    <property type="entry name" value="AAA_3"/>
    <property type="match status" value="1"/>
</dbReference>
<reference evidence="7 8" key="1">
    <citation type="submission" date="2019-09" db="EMBL/GenBank/DDBJ databases">
        <title>Draft genome sequence of the thermophilic Saccharopolyspora hirsuta VKM Ac-666T.</title>
        <authorList>
            <person name="Lobastova T.G."/>
            <person name="Fokina V."/>
            <person name="Bragin E.Y."/>
            <person name="Shtratnikova V.Y."/>
            <person name="Starodumova I.P."/>
            <person name="Tarlachkov S.V."/>
            <person name="Donova M.V."/>
        </authorList>
    </citation>
    <scope>NUCLEOTIDE SEQUENCE [LARGE SCALE GENOMIC DNA]</scope>
    <source>
        <strain evidence="7 8">VKM Ac-666</strain>
    </source>
</reference>
<dbReference type="EMBL" id="VWPH01000005">
    <property type="protein sequence ID" value="KAA5834490.1"/>
    <property type="molecule type" value="Genomic_DNA"/>
</dbReference>
<dbReference type="AlphaFoldDB" id="A0A5M7BZB1"/>
<dbReference type="PANTHER" id="PTHR42759:SF1">
    <property type="entry name" value="MAGNESIUM-CHELATASE SUBUNIT CHLD"/>
    <property type="match status" value="1"/>
</dbReference>
<comment type="caution">
    <text evidence="7">The sequence shown here is derived from an EMBL/GenBank/DDBJ whole genome shotgun (WGS) entry which is preliminary data.</text>
</comment>
<dbReference type="InterPro" id="IPR041628">
    <property type="entry name" value="ChlI/MoxR_AAA_lid"/>
</dbReference>
<dbReference type="CDD" id="cd00009">
    <property type="entry name" value="AAA"/>
    <property type="match status" value="1"/>
</dbReference>
<evidence type="ECO:0000256" key="3">
    <source>
        <dbReference type="ARBA" id="ARBA00061607"/>
    </source>
</evidence>
<dbReference type="SUPFAM" id="SSF52540">
    <property type="entry name" value="P-loop containing nucleoside triphosphate hydrolases"/>
    <property type="match status" value="1"/>
</dbReference>
<dbReference type="PANTHER" id="PTHR42759">
    <property type="entry name" value="MOXR FAMILY PROTEIN"/>
    <property type="match status" value="1"/>
</dbReference>
<dbReference type="Proteomes" id="UP000323946">
    <property type="component" value="Unassembled WGS sequence"/>
</dbReference>
<organism evidence="7 8">
    <name type="scientific">Saccharopolyspora hirsuta</name>
    <dbReference type="NCBI Taxonomy" id="1837"/>
    <lineage>
        <taxon>Bacteria</taxon>
        <taxon>Bacillati</taxon>
        <taxon>Actinomycetota</taxon>
        <taxon>Actinomycetes</taxon>
        <taxon>Pseudonocardiales</taxon>
        <taxon>Pseudonocardiaceae</taxon>
        <taxon>Saccharopolyspora</taxon>
    </lineage>
</organism>
<evidence type="ECO:0000256" key="1">
    <source>
        <dbReference type="ARBA" id="ARBA00022741"/>
    </source>
</evidence>
<proteinExistence type="inferred from homology"/>
<evidence type="ECO:0000256" key="2">
    <source>
        <dbReference type="ARBA" id="ARBA00022840"/>
    </source>
</evidence>
<feature type="region of interest" description="Disordered" evidence="4">
    <location>
        <begin position="1"/>
        <end position="25"/>
    </location>
</feature>
<dbReference type="GO" id="GO:0005524">
    <property type="term" value="F:ATP binding"/>
    <property type="evidence" value="ECO:0007669"/>
    <property type="project" value="UniProtKB-KW"/>
</dbReference>
<dbReference type="InterPro" id="IPR027417">
    <property type="entry name" value="P-loop_NTPase"/>
</dbReference>
<feature type="domain" description="ChlI/MoxR AAA lid" evidence="6">
    <location>
        <begin position="270"/>
        <end position="334"/>
    </location>
</feature>
<gene>
    <name evidence="7" type="ORF">F1721_12515</name>
</gene>
<comment type="similarity">
    <text evidence="3">Belongs to the MoxR family.</text>
</comment>
<keyword evidence="8" id="KW-1185">Reference proteome</keyword>
<dbReference type="InterPro" id="IPR011703">
    <property type="entry name" value="ATPase_AAA-3"/>
</dbReference>
<evidence type="ECO:0000259" key="6">
    <source>
        <dbReference type="Pfam" id="PF17863"/>
    </source>
</evidence>
<evidence type="ECO:0000313" key="7">
    <source>
        <dbReference type="EMBL" id="KAA5834490.1"/>
    </source>
</evidence>
<dbReference type="InterPro" id="IPR050764">
    <property type="entry name" value="CbbQ/NirQ/NorQ/GpvN"/>
</dbReference>
<feature type="compositionally biased region" description="Low complexity" evidence="4">
    <location>
        <begin position="366"/>
        <end position="375"/>
    </location>
</feature>
<protein>
    <submittedName>
        <fullName evidence="7">MoxR family ATPase</fullName>
    </submittedName>
</protein>
<dbReference type="OrthoDB" id="9808397at2"/>
<dbReference type="RefSeq" id="WP_150066791.1">
    <property type="nucleotide sequence ID" value="NZ_JBEPDJ010000034.1"/>
</dbReference>
<feature type="region of interest" description="Disordered" evidence="4">
    <location>
        <begin position="343"/>
        <end position="375"/>
    </location>
</feature>